<organism evidence="2 3">
    <name type="scientific">Candidatus Woesebacteria bacterium GW2011_GWB1_39_12</name>
    <dbReference type="NCBI Taxonomy" id="1618574"/>
    <lineage>
        <taxon>Bacteria</taxon>
        <taxon>Candidatus Woeseibacteriota</taxon>
    </lineage>
</organism>
<proteinExistence type="predicted"/>
<feature type="transmembrane region" description="Helical" evidence="1">
    <location>
        <begin position="33"/>
        <end position="62"/>
    </location>
</feature>
<accession>A0A0G0QBW0</accession>
<keyword evidence="1" id="KW-1133">Transmembrane helix</keyword>
<dbReference type="AlphaFoldDB" id="A0A0G0QBW0"/>
<comment type="caution">
    <text evidence="2">The sequence shown here is derived from an EMBL/GenBank/DDBJ whole genome shotgun (WGS) entry which is preliminary data.</text>
</comment>
<dbReference type="EMBL" id="LBWB01000027">
    <property type="protein sequence ID" value="KKQ99161.1"/>
    <property type="molecule type" value="Genomic_DNA"/>
</dbReference>
<sequence>MKKLPLITKVKLLMADLLTWEIPMGGKSILDQIAYGIQCGCGLCSGCIILPLFLFMVMLGIVDNRSSSVNSSGNTISNQRLNLLSKSFIRDYDYLIAEGQVKNVGSEKLTNVLAVVSCYDENGAFISHDHALIDYDPLLAWQISPWKTMVRWNPAMERFSVEFTTFDGQLIFTE</sequence>
<gene>
    <name evidence="2" type="ORF">UT24_C0027G0013</name>
</gene>
<name>A0A0G0QBW0_9BACT</name>
<evidence type="ECO:0000313" key="2">
    <source>
        <dbReference type="EMBL" id="KKQ99161.1"/>
    </source>
</evidence>
<keyword evidence="1" id="KW-0472">Membrane</keyword>
<evidence type="ECO:0000313" key="3">
    <source>
        <dbReference type="Proteomes" id="UP000033881"/>
    </source>
</evidence>
<protein>
    <submittedName>
        <fullName evidence="2">Uncharacterized protein</fullName>
    </submittedName>
</protein>
<dbReference type="STRING" id="1618574.UT24_C0027G0013"/>
<keyword evidence="1" id="KW-0812">Transmembrane</keyword>
<reference evidence="2 3" key="1">
    <citation type="journal article" date="2015" name="Nature">
        <title>rRNA introns, odd ribosomes, and small enigmatic genomes across a large radiation of phyla.</title>
        <authorList>
            <person name="Brown C.T."/>
            <person name="Hug L.A."/>
            <person name="Thomas B.C."/>
            <person name="Sharon I."/>
            <person name="Castelle C.J."/>
            <person name="Singh A."/>
            <person name="Wilkins M.J."/>
            <person name="Williams K.H."/>
            <person name="Banfield J.F."/>
        </authorList>
    </citation>
    <scope>NUCLEOTIDE SEQUENCE [LARGE SCALE GENOMIC DNA]</scope>
</reference>
<dbReference type="Proteomes" id="UP000033881">
    <property type="component" value="Unassembled WGS sequence"/>
</dbReference>
<evidence type="ECO:0000256" key="1">
    <source>
        <dbReference type="SAM" id="Phobius"/>
    </source>
</evidence>